<evidence type="ECO:0000313" key="1">
    <source>
        <dbReference type="EMBL" id="VDO03826.1"/>
    </source>
</evidence>
<name>A0A0R3TL70_RODNA</name>
<dbReference type="WBParaSite" id="HNAJ_0000797001-mRNA-1">
    <property type="protein sequence ID" value="HNAJ_0000797001-mRNA-1"/>
    <property type="gene ID" value="HNAJ_0000797001"/>
</dbReference>
<dbReference type="OrthoDB" id="6268503at2759"/>
<dbReference type="AlphaFoldDB" id="A0A0R3TL70"/>
<organism evidence="3">
    <name type="scientific">Rodentolepis nana</name>
    <name type="common">Dwarf tapeworm</name>
    <name type="synonym">Hymenolepis nana</name>
    <dbReference type="NCBI Taxonomy" id="102285"/>
    <lineage>
        <taxon>Eukaryota</taxon>
        <taxon>Metazoa</taxon>
        <taxon>Spiralia</taxon>
        <taxon>Lophotrochozoa</taxon>
        <taxon>Platyhelminthes</taxon>
        <taxon>Cestoda</taxon>
        <taxon>Eucestoda</taxon>
        <taxon>Cyclophyllidea</taxon>
        <taxon>Hymenolepididae</taxon>
        <taxon>Rodentolepis</taxon>
    </lineage>
</organism>
<protein>
    <submittedName>
        <fullName evidence="1 3">Uncharacterized protein</fullName>
    </submittedName>
</protein>
<evidence type="ECO:0000313" key="3">
    <source>
        <dbReference type="WBParaSite" id="HNAJ_0000797001-mRNA-1"/>
    </source>
</evidence>
<evidence type="ECO:0000313" key="2">
    <source>
        <dbReference type="Proteomes" id="UP000278807"/>
    </source>
</evidence>
<accession>A0A0R3TL70</accession>
<reference evidence="3" key="1">
    <citation type="submission" date="2017-02" db="UniProtKB">
        <authorList>
            <consortium name="WormBaseParasite"/>
        </authorList>
    </citation>
    <scope>IDENTIFICATION</scope>
</reference>
<dbReference type="EMBL" id="UZAE01012162">
    <property type="protein sequence ID" value="VDO03826.1"/>
    <property type="molecule type" value="Genomic_DNA"/>
</dbReference>
<proteinExistence type="predicted"/>
<dbReference type="Proteomes" id="UP000278807">
    <property type="component" value="Unassembled WGS sequence"/>
</dbReference>
<sequence length="77" mass="8398">MAVASTSQRSFFKDVQHLYRTIDSSTDGQAAVESVDDLSVSISLSPKTGCNAHATFYMTLDVSSPYVITGRHRNAQE</sequence>
<reference evidence="1 2" key="2">
    <citation type="submission" date="2018-11" db="EMBL/GenBank/DDBJ databases">
        <authorList>
            <consortium name="Pathogen Informatics"/>
        </authorList>
    </citation>
    <scope>NUCLEOTIDE SEQUENCE [LARGE SCALE GENOMIC DNA]</scope>
</reference>
<gene>
    <name evidence="1" type="ORF">HNAJ_LOCUS7966</name>
</gene>
<keyword evidence="2" id="KW-1185">Reference proteome</keyword>